<accession>A0A1I7X6Z9</accession>
<dbReference type="Proteomes" id="UP000095283">
    <property type="component" value="Unplaced"/>
</dbReference>
<dbReference type="InterPro" id="IPR001584">
    <property type="entry name" value="Integrase_cat-core"/>
</dbReference>
<dbReference type="GO" id="GO:0015074">
    <property type="term" value="P:DNA integration"/>
    <property type="evidence" value="ECO:0007669"/>
    <property type="project" value="InterPro"/>
</dbReference>
<dbReference type="PANTHER" id="PTHR47331:SF2">
    <property type="match status" value="1"/>
</dbReference>
<sequence>MDRSPMIVLPLLYLCNPNKPSTLISYSSITYTSVFTLDNIIIWNEAYICLFTCLVTRAVHLECVENLSASAFLRALQRFIARRGVPSIIRSDQGSNFILAEYILSKINDKYHFQNTPVKGFIENEKIKWIFNPPSSRWMGGVWERLVQSVKRAYIKVIGRKKLSFVEMNTIIINIEAILNSRPITHVDHNDISAVPIRPIDFISQRLKFSLPFFISIEEETDPDYVIRPIQTIVQTKQALQSIDQMLNKFWEAWHTVYLSQLREIHGIRLRKTRHGVRSIPEAGEIVLIENPLMPRGTWYCGLIVKLVKSLDGKIRSAKVKASNGRYIHRPINKLYPMEIRANIPIPIFPSDEGDVNLEEEFYEEDIMSNLK</sequence>
<dbReference type="WBParaSite" id="Hba_13352">
    <property type="protein sequence ID" value="Hba_13352"/>
    <property type="gene ID" value="Hba_13352"/>
</dbReference>
<protein>
    <submittedName>
        <fullName evidence="3">Integrase catalytic domain-containing protein</fullName>
    </submittedName>
</protein>
<dbReference type="InterPro" id="IPR012337">
    <property type="entry name" value="RNaseH-like_sf"/>
</dbReference>
<name>A0A1I7X6Z9_HETBA</name>
<dbReference type="AlphaFoldDB" id="A0A1I7X6Z9"/>
<dbReference type="Gene3D" id="3.30.420.10">
    <property type="entry name" value="Ribonuclease H-like superfamily/Ribonuclease H"/>
    <property type="match status" value="1"/>
</dbReference>
<dbReference type="PROSITE" id="PS50994">
    <property type="entry name" value="INTEGRASE"/>
    <property type="match status" value="1"/>
</dbReference>
<dbReference type="SUPFAM" id="SSF53098">
    <property type="entry name" value="Ribonuclease H-like"/>
    <property type="match status" value="1"/>
</dbReference>
<dbReference type="InterPro" id="IPR036397">
    <property type="entry name" value="RNaseH_sf"/>
</dbReference>
<dbReference type="Pfam" id="PF18701">
    <property type="entry name" value="DUF5641"/>
    <property type="match status" value="1"/>
</dbReference>
<evidence type="ECO:0000259" key="1">
    <source>
        <dbReference type="PROSITE" id="PS50994"/>
    </source>
</evidence>
<dbReference type="InterPro" id="IPR040676">
    <property type="entry name" value="DUF5641"/>
</dbReference>
<feature type="domain" description="Integrase catalytic" evidence="1">
    <location>
        <begin position="16"/>
        <end position="204"/>
    </location>
</feature>
<proteinExistence type="predicted"/>
<reference evidence="3" key="1">
    <citation type="submission" date="2016-11" db="UniProtKB">
        <authorList>
            <consortium name="WormBaseParasite"/>
        </authorList>
    </citation>
    <scope>IDENTIFICATION</scope>
</reference>
<dbReference type="GO" id="GO:0003676">
    <property type="term" value="F:nucleic acid binding"/>
    <property type="evidence" value="ECO:0007669"/>
    <property type="project" value="InterPro"/>
</dbReference>
<keyword evidence="2" id="KW-1185">Reference proteome</keyword>
<organism evidence="2 3">
    <name type="scientific">Heterorhabditis bacteriophora</name>
    <name type="common">Entomopathogenic nematode worm</name>
    <dbReference type="NCBI Taxonomy" id="37862"/>
    <lineage>
        <taxon>Eukaryota</taxon>
        <taxon>Metazoa</taxon>
        <taxon>Ecdysozoa</taxon>
        <taxon>Nematoda</taxon>
        <taxon>Chromadorea</taxon>
        <taxon>Rhabditida</taxon>
        <taxon>Rhabditina</taxon>
        <taxon>Rhabditomorpha</taxon>
        <taxon>Strongyloidea</taxon>
        <taxon>Heterorhabditidae</taxon>
        <taxon>Heterorhabditis</taxon>
    </lineage>
</organism>
<evidence type="ECO:0000313" key="2">
    <source>
        <dbReference type="Proteomes" id="UP000095283"/>
    </source>
</evidence>
<dbReference type="PANTHER" id="PTHR47331">
    <property type="entry name" value="PHD-TYPE DOMAIN-CONTAINING PROTEIN"/>
    <property type="match status" value="1"/>
</dbReference>
<evidence type="ECO:0000313" key="3">
    <source>
        <dbReference type="WBParaSite" id="Hba_13352"/>
    </source>
</evidence>